<evidence type="ECO:0000259" key="2">
    <source>
        <dbReference type="Pfam" id="PF13843"/>
    </source>
</evidence>
<dbReference type="PANTHER" id="PTHR46599:SF3">
    <property type="entry name" value="PIGGYBAC TRANSPOSABLE ELEMENT-DERIVED PROTEIN 4"/>
    <property type="match status" value="1"/>
</dbReference>
<proteinExistence type="predicted"/>
<evidence type="ECO:0000313" key="3">
    <source>
        <dbReference type="EMBL" id="GFG36865.1"/>
    </source>
</evidence>
<dbReference type="Pfam" id="PF13843">
    <property type="entry name" value="DDE_Tnp_1_7"/>
    <property type="match status" value="1"/>
</dbReference>
<evidence type="ECO:0000256" key="1">
    <source>
        <dbReference type="SAM" id="MobiDB-lite"/>
    </source>
</evidence>
<sequence>MPANLGPKSLKLKKGGIVCKAKGGTSAVCWKDKDRSLPPHRRAQPPATGHFVKKEGNASKPLCIESYNKSMGFVDFSDMIAIRYSISRNTWKWPKKLFFHLFDRTILNAFIIHKS</sequence>
<dbReference type="InterPro" id="IPR029526">
    <property type="entry name" value="PGBD"/>
</dbReference>
<dbReference type="InParanoid" id="A0A6L2Q281"/>
<organism evidence="3 4">
    <name type="scientific">Coptotermes formosanus</name>
    <name type="common">Formosan subterranean termite</name>
    <dbReference type="NCBI Taxonomy" id="36987"/>
    <lineage>
        <taxon>Eukaryota</taxon>
        <taxon>Metazoa</taxon>
        <taxon>Ecdysozoa</taxon>
        <taxon>Arthropoda</taxon>
        <taxon>Hexapoda</taxon>
        <taxon>Insecta</taxon>
        <taxon>Pterygota</taxon>
        <taxon>Neoptera</taxon>
        <taxon>Polyneoptera</taxon>
        <taxon>Dictyoptera</taxon>
        <taxon>Blattodea</taxon>
        <taxon>Blattoidea</taxon>
        <taxon>Termitoidae</taxon>
        <taxon>Rhinotermitidae</taxon>
        <taxon>Coptotermes</taxon>
    </lineage>
</organism>
<accession>A0A6L2Q281</accession>
<feature type="domain" description="PiggyBac transposable element-derived protein" evidence="2">
    <location>
        <begin position="50"/>
        <end position="110"/>
    </location>
</feature>
<evidence type="ECO:0000313" key="4">
    <source>
        <dbReference type="Proteomes" id="UP000502823"/>
    </source>
</evidence>
<dbReference type="Proteomes" id="UP000502823">
    <property type="component" value="Unassembled WGS sequence"/>
</dbReference>
<gene>
    <name evidence="3" type="ORF">Cfor_08675</name>
</gene>
<dbReference type="PANTHER" id="PTHR46599">
    <property type="entry name" value="PIGGYBAC TRANSPOSABLE ELEMENT-DERIVED PROTEIN 4"/>
    <property type="match status" value="1"/>
</dbReference>
<name>A0A6L2Q281_COPFO</name>
<dbReference type="OrthoDB" id="75807at2759"/>
<keyword evidence="4" id="KW-1185">Reference proteome</keyword>
<protein>
    <recommendedName>
        <fullName evidence="2">PiggyBac transposable element-derived protein domain-containing protein</fullName>
    </recommendedName>
</protein>
<dbReference type="EMBL" id="BLKM01009497">
    <property type="protein sequence ID" value="GFG36865.1"/>
    <property type="molecule type" value="Genomic_DNA"/>
</dbReference>
<dbReference type="AlphaFoldDB" id="A0A6L2Q281"/>
<reference evidence="4" key="1">
    <citation type="submission" date="2020-01" db="EMBL/GenBank/DDBJ databases">
        <title>Draft genome sequence of the Termite Coptotermes fromosanus.</title>
        <authorList>
            <person name="Itakura S."/>
            <person name="Yosikawa Y."/>
            <person name="Umezawa K."/>
        </authorList>
    </citation>
    <scope>NUCLEOTIDE SEQUENCE [LARGE SCALE GENOMIC DNA]</scope>
</reference>
<feature type="region of interest" description="Disordered" evidence="1">
    <location>
        <begin position="34"/>
        <end position="54"/>
    </location>
</feature>
<comment type="caution">
    <text evidence="3">The sequence shown here is derived from an EMBL/GenBank/DDBJ whole genome shotgun (WGS) entry which is preliminary data.</text>
</comment>